<feature type="transmembrane region" description="Helical" evidence="4">
    <location>
        <begin position="12"/>
        <end position="33"/>
    </location>
</feature>
<dbReference type="AlphaFoldDB" id="A0A1V2H501"/>
<evidence type="ECO:0000256" key="4">
    <source>
        <dbReference type="SAM" id="Phobius"/>
    </source>
</evidence>
<sequence length="400" mass="41102">MDRHERLLLTKISGAHLVSHLHILILPPLFPLLRDSMGVSFVELGLALTIFNVVSALTQTPVGFLVDRVGPRRLLVGGLCLGSFAFVSVGLFGSYYWLLVAAALAGMANSVYHPADYALLSKGIGEERMGRAFSIHTFAGFFGGAIAPPLVLGLAAGFGLETALVVAGATGFVAALPLLRADPSVQPAAPKVARARAAAAAPGAVLSGAILALTLLFMLLSLSNGAMQNFSVAALSAGYGVALGPANVALTAYLLLSAFGVLAGGIVADRTRHHGAVAALSLGGAGLLVLLVALVPLPPLVLVPVFGLAGFLSGLITPSRDMLVRAASPPEAVGRTFGIVSTGFNIGGAVGPLIFGWLLDHGRPEWVFLLGFVFIAMTVMVALLTEPRAKKRPALEQGAD</sequence>
<keyword evidence="3 4" id="KW-0472">Membrane</keyword>
<keyword evidence="7" id="KW-1185">Reference proteome</keyword>
<keyword evidence="1 4" id="KW-0812">Transmembrane</keyword>
<dbReference type="PANTHER" id="PTHR43129">
    <property type="entry name" value="FOSMIDOMYCIN RESISTANCE PROTEIN"/>
    <property type="match status" value="1"/>
</dbReference>
<proteinExistence type="predicted"/>
<dbReference type="EMBL" id="MLCO01000066">
    <property type="protein sequence ID" value="ONG55772.1"/>
    <property type="molecule type" value="Genomic_DNA"/>
</dbReference>
<dbReference type="SUPFAM" id="SSF103473">
    <property type="entry name" value="MFS general substrate transporter"/>
    <property type="match status" value="1"/>
</dbReference>
<dbReference type="InterPro" id="IPR036259">
    <property type="entry name" value="MFS_trans_sf"/>
</dbReference>
<evidence type="ECO:0000313" key="7">
    <source>
        <dbReference type="Proteomes" id="UP000188879"/>
    </source>
</evidence>
<evidence type="ECO:0000256" key="3">
    <source>
        <dbReference type="ARBA" id="ARBA00023136"/>
    </source>
</evidence>
<organism evidence="6 7">
    <name type="scientific">Teichococcus deserti</name>
    <dbReference type="NCBI Taxonomy" id="1817963"/>
    <lineage>
        <taxon>Bacteria</taxon>
        <taxon>Pseudomonadati</taxon>
        <taxon>Pseudomonadota</taxon>
        <taxon>Alphaproteobacteria</taxon>
        <taxon>Acetobacterales</taxon>
        <taxon>Roseomonadaceae</taxon>
        <taxon>Roseomonas</taxon>
    </lineage>
</organism>
<evidence type="ECO:0000313" key="6">
    <source>
        <dbReference type="EMBL" id="ONG55772.1"/>
    </source>
</evidence>
<evidence type="ECO:0000256" key="2">
    <source>
        <dbReference type="ARBA" id="ARBA00022989"/>
    </source>
</evidence>
<dbReference type="GO" id="GO:0005886">
    <property type="term" value="C:plasma membrane"/>
    <property type="evidence" value="ECO:0007669"/>
    <property type="project" value="TreeGrafter"/>
</dbReference>
<dbReference type="GO" id="GO:0022857">
    <property type="term" value="F:transmembrane transporter activity"/>
    <property type="evidence" value="ECO:0007669"/>
    <property type="project" value="InterPro"/>
</dbReference>
<feature type="transmembrane region" description="Helical" evidence="4">
    <location>
        <begin position="275"/>
        <end position="294"/>
    </location>
</feature>
<dbReference type="InterPro" id="IPR020846">
    <property type="entry name" value="MFS_dom"/>
</dbReference>
<feature type="transmembrane region" description="Helical" evidence="4">
    <location>
        <begin position="45"/>
        <end position="66"/>
    </location>
</feature>
<name>A0A1V2H501_9PROT</name>
<dbReference type="Pfam" id="PF07690">
    <property type="entry name" value="MFS_1"/>
    <property type="match status" value="1"/>
</dbReference>
<dbReference type="PROSITE" id="PS50850">
    <property type="entry name" value="MFS"/>
    <property type="match status" value="1"/>
</dbReference>
<feature type="transmembrane region" description="Helical" evidence="4">
    <location>
        <begin position="365"/>
        <end position="384"/>
    </location>
</feature>
<comment type="caution">
    <text evidence="6">The sequence shown here is derived from an EMBL/GenBank/DDBJ whole genome shotgun (WGS) entry which is preliminary data.</text>
</comment>
<dbReference type="RefSeq" id="WP_076956876.1">
    <property type="nucleotide sequence ID" value="NZ_MLCO01000066.1"/>
</dbReference>
<feature type="transmembrane region" description="Helical" evidence="4">
    <location>
        <begin position="337"/>
        <end position="359"/>
    </location>
</feature>
<dbReference type="InterPro" id="IPR011701">
    <property type="entry name" value="MFS"/>
</dbReference>
<dbReference type="OrthoDB" id="8894129at2"/>
<feature type="transmembrane region" description="Helical" evidence="4">
    <location>
        <begin position="200"/>
        <end position="222"/>
    </location>
</feature>
<accession>A0A1V2H501</accession>
<dbReference type="Gene3D" id="1.20.1250.20">
    <property type="entry name" value="MFS general substrate transporter like domains"/>
    <property type="match status" value="2"/>
</dbReference>
<feature type="domain" description="Major facilitator superfamily (MFS) profile" evidence="5">
    <location>
        <begin position="8"/>
        <end position="390"/>
    </location>
</feature>
<evidence type="ECO:0000259" key="5">
    <source>
        <dbReference type="PROSITE" id="PS50850"/>
    </source>
</evidence>
<protein>
    <submittedName>
        <fullName evidence="6">MFS transporter</fullName>
    </submittedName>
</protein>
<evidence type="ECO:0000256" key="1">
    <source>
        <dbReference type="ARBA" id="ARBA00022692"/>
    </source>
</evidence>
<feature type="transmembrane region" description="Helical" evidence="4">
    <location>
        <begin position="242"/>
        <end position="268"/>
    </location>
</feature>
<reference evidence="6 7" key="1">
    <citation type="submission" date="2016-10" db="EMBL/GenBank/DDBJ databases">
        <title>Draft Genome sequence of Roseomonas sp. strain M3.</title>
        <authorList>
            <person name="Subhash Y."/>
            <person name="Lee S."/>
        </authorList>
    </citation>
    <scope>NUCLEOTIDE SEQUENCE [LARGE SCALE GENOMIC DNA]</scope>
    <source>
        <strain evidence="6 7">M3</strain>
    </source>
</reference>
<dbReference type="Proteomes" id="UP000188879">
    <property type="component" value="Unassembled WGS sequence"/>
</dbReference>
<feature type="transmembrane region" description="Helical" evidence="4">
    <location>
        <begin position="133"/>
        <end position="156"/>
    </location>
</feature>
<keyword evidence="2 4" id="KW-1133">Transmembrane helix</keyword>
<dbReference type="PANTHER" id="PTHR43129:SF1">
    <property type="entry name" value="FOSMIDOMYCIN RESISTANCE PROTEIN"/>
    <property type="match status" value="1"/>
</dbReference>
<gene>
    <name evidence="6" type="ORF">BKE38_08250</name>
</gene>